<name>A0ABN8Z7G2_RANTA</name>
<gene>
    <name evidence="2" type="ORF">MRATA1EN1_LOCUS17883</name>
</gene>
<organism evidence="2 3">
    <name type="scientific">Rangifer tarandus platyrhynchus</name>
    <name type="common">Svalbard reindeer</name>
    <dbReference type="NCBI Taxonomy" id="3082113"/>
    <lineage>
        <taxon>Eukaryota</taxon>
        <taxon>Metazoa</taxon>
        <taxon>Chordata</taxon>
        <taxon>Craniata</taxon>
        <taxon>Vertebrata</taxon>
        <taxon>Euteleostomi</taxon>
        <taxon>Mammalia</taxon>
        <taxon>Eutheria</taxon>
        <taxon>Laurasiatheria</taxon>
        <taxon>Artiodactyla</taxon>
        <taxon>Ruminantia</taxon>
        <taxon>Pecora</taxon>
        <taxon>Cervidae</taxon>
        <taxon>Odocoileinae</taxon>
        <taxon>Rangifer</taxon>
    </lineage>
</organism>
<feature type="region of interest" description="Disordered" evidence="1">
    <location>
        <begin position="1"/>
        <end position="58"/>
    </location>
</feature>
<evidence type="ECO:0000313" key="3">
    <source>
        <dbReference type="Proteomes" id="UP001176941"/>
    </source>
</evidence>
<protein>
    <submittedName>
        <fullName evidence="2">Uncharacterized protein</fullName>
    </submittedName>
</protein>
<accession>A0ABN8Z7G2</accession>
<dbReference type="Proteomes" id="UP001176941">
    <property type="component" value="Chromosome 28"/>
</dbReference>
<dbReference type="EMBL" id="OX459964">
    <property type="protein sequence ID" value="CAI9168921.1"/>
    <property type="molecule type" value="Genomic_DNA"/>
</dbReference>
<evidence type="ECO:0000256" key="1">
    <source>
        <dbReference type="SAM" id="MobiDB-lite"/>
    </source>
</evidence>
<feature type="compositionally biased region" description="Basic and acidic residues" evidence="1">
    <location>
        <begin position="30"/>
        <end position="39"/>
    </location>
</feature>
<evidence type="ECO:0000313" key="2">
    <source>
        <dbReference type="EMBL" id="CAI9168921.1"/>
    </source>
</evidence>
<reference evidence="2" key="1">
    <citation type="submission" date="2023-04" db="EMBL/GenBank/DDBJ databases">
        <authorList>
            <consortium name="ELIXIR-Norway"/>
        </authorList>
    </citation>
    <scope>NUCLEOTIDE SEQUENCE [LARGE SCALE GENOMIC DNA]</scope>
</reference>
<keyword evidence="3" id="KW-1185">Reference proteome</keyword>
<sequence length="124" mass="12967">MPTVILQPGTEPRRLGAQESGQGRFGANPTRREQVDSPRRAAPPLPESSSLQSSTPTGVQALLSAEVGPGRTGRLGDMPGRLAGQARVGRTAAAPLPARDYLPAPAAYLVSSLMKLRRPVCSIS</sequence>
<feature type="compositionally biased region" description="Low complexity" evidence="1">
    <location>
        <begin position="47"/>
        <end position="57"/>
    </location>
</feature>
<proteinExistence type="predicted"/>